<dbReference type="AlphaFoldDB" id="A0AAD6HBS1"/>
<comment type="similarity">
    <text evidence="1">Belongs to the FAD-dependent oxidoreductase family.</text>
</comment>
<dbReference type="InterPro" id="IPR023753">
    <property type="entry name" value="FAD/NAD-binding_dom"/>
</dbReference>
<dbReference type="PRINTS" id="PR00411">
    <property type="entry name" value="PNDRDTASEI"/>
</dbReference>
<evidence type="ECO:0000313" key="7">
    <source>
        <dbReference type="Proteomes" id="UP001215712"/>
    </source>
</evidence>
<evidence type="ECO:0000313" key="6">
    <source>
        <dbReference type="EMBL" id="KAJ5704103.1"/>
    </source>
</evidence>
<evidence type="ECO:0000256" key="1">
    <source>
        <dbReference type="ARBA" id="ARBA00006442"/>
    </source>
</evidence>
<dbReference type="PRINTS" id="PR00368">
    <property type="entry name" value="FADPNR"/>
</dbReference>
<evidence type="ECO:0000256" key="3">
    <source>
        <dbReference type="ARBA" id="ARBA00022827"/>
    </source>
</evidence>
<dbReference type="PANTHER" id="PTHR43735">
    <property type="entry name" value="APOPTOSIS-INDUCING FACTOR 1"/>
    <property type="match status" value="1"/>
</dbReference>
<feature type="domain" description="FAD/NAD(P)-binding" evidence="5">
    <location>
        <begin position="5"/>
        <end position="311"/>
    </location>
</feature>
<dbReference type="GO" id="GO:0005737">
    <property type="term" value="C:cytoplasm"/>
    <property type="evidence" value="ECO:0007669"/>
    <property type="project" value="TreeGrafter"/>
</dbReference>
<reference evidence="6" key="1">
    <citation type="journal article" date="2023" name="IMA Fungus">
        <title>Comparative genomic study of the Penicillium genus elucidates a diverse pangenome and 15 lateral gene transfer events.</title>
        <authorList>
            <person name="Petersen C."/>
            <person name="Sorensen T."/>
            <person name="Nielsen M.R."/>
            <person name="Sondergaard T.E."/>
            <person name="Sorensen J.L."/>
            <person name="Fitzpatrick D.A."/>
            <person name="Frisvad J.C."/>
            <person name="Nielsen K.L."/>
        </authorList>
    </citation>
    <scope>NUCLEOTIDE SEQUENCE</scope>
    <source>
        <strain evidence="6">IBT 17514</strain>
    </source>
</reference>
<accession>A0AAD6HBS1</accession>
<organism evidence="6 7">
    <name type="scientific">Penicillium malachiteum</name>
    <dbReference type="NCBI Taxonomy" id="1324776"/>
    <lineage>
        <taxon>Eukaryota</taxon>
        <taxon>Fungi</taxon>
        <taxon>Dikarya</taxon>
        <taxon>Ascomycota</taxon>
        <taxon>Pezizomycotina</taxon>
        <taxon>Eurotiomycetes</taxon>
        <taxon>Eurotiomycetidae</taxon>
        <taxon>Eurotiales</taxon>
        <taxon>Aspergillaceae</taxon>
        <taxon>Penicillium</taxon>
    </lineage>
</organism>
<evidence type="ECO:0000256" key="4">
    <source>
        <dbReference type="ARBA" id="ARBA00023002"/>
    </source>
</evidence>
<reference evidence="6" key="2">
    <citation type="submission" date="2023-01" db="EMBL/GenBank/DDBJ databases">
        <authorList>
            <person name="Petersen C."/>
        </authorList>
    </citation>
    <scope>NUCLEOTIDE SEQUENCE</scope>
    <source>
        <strain evidence="6">IBT 17514</strain>
    </source>
</reference>
<dbReference type="InterPro" id="IPR036188">
    <property type="entry name" value="FAD/NAD-bd_sf"/>
</dbReference>
<evidence type="ECO:0000259" key="5">
    <source>
        <dbReference type="Pfam" id="PF07992"/>
    </source>
</evidence>
<comment type="caution">
    <text evidence="6">The sequence shown here is derived from an EMBL/GenBank/DDBJ whole genome shotgun (WGS) entry which is preliminary data.</text>
</comment>
<dbReference type="PANTHER" id="PTHR43735:SF3">
    <property type="entry name" value="FERROPTOSIS SUPPRESSOR PROTEIN 1"/>
    <property type="match status" value="1"/>
</dbReference>
<keyword evidence="2" id="KW-0285">Flavoprotein</keyword>
<evidence type="ECO:0000256" key="2">
    <source>
        <dbReference type="ARBA" id="ARBA00022630"/>
    </source>
</evidence>
<sequence>MPETNIVILGASTVGNTAAHSFLQDIQSLKAKITLINPSPNFYWNLAAPRIIAKPQAFQPDQYLLPIESVYSQYPADSFEFIAGLATDIDPTSKTVSVTPNDGEPRTLSYDYLLIASGATTPASTGEVTGFPIPFKASGRDDIQELLEAAQKKIASAKNIVIGGAGPIGVELAGELSEAGDMSITLVSATDRVLQMLKSSASSAAASQLKKKKVDVRVSTRVMNVEASGDSWIVSLDNGEKLTTDLYIPTTGSTPNNAFIPECFLGTDGWVKVDKELRVQSSQSSSPLPIYAAGDINCNSMRLGFKAVEQARIAANNIKVDILRRGERKKYDQGDSLLMIVPIGESSGTGQIFGFVPFGFLVKLIKGKDFFISKAAGVLAGTN</sequence>
<dbReference type="GO" id="GO:0050660">
    <property type="term" value="F:flavin adenine dinucleotide binding"/>
    <property type="evidence" value="ECO:0007669"/>
    <property type="project" value="TreeGrafter"/>
</dbReference>
<dbReference type="Pfam" id="PF07992">
    <property type="entry name" value="Pyr_redox_2"/>
    <property type="match status" value="1"/>
</dbReference>
<dbReference type="Gene3D" id="3.50.50.100">
    <property type="match status" value="1"/>
</dbReference>
<dbReference type="Proteomes" id="UP001215712">
    <property type="component" value="Unassembled WGS sequence"/>
</dbReference>
<name>A0AAD6HBS1_9EURO</name>
<keyword evidence="4" id="KW-0560">Oxidoreductase</keyword>
<dbReference type="GO" id="GO:0004174">
    <property type="term" value="F:electron-transferring-flavoprotein dehydrogenase activity"/>
    <property type="evidence" value="ECO:0007669"/>
    <property type="project" value="TreeGrafter"/>
</dbReference>
<dbReference type="EMBL" id="JAQJAN010000020">
    <property type="protein sequence ID" value="KAJ5704103.1"/>
    <property type="molecule type" value="Genomic_DNA"/>
</dbReference>
<protein>
    <submittedName>
        <fullName evidence="6">FAD-dependent pyridine nucleotide-disulfide oxidoreductase</fullName>
    </submittedName>
</protein>
<proteinExistence type="inferred from homology"/>
<keyword evidence="7" id="KW-1185">Reference proteome</keyword>
<gene>
    <name evidence="6" type="ORF">N7493_011241</name>
</gene>
<keyword evidence="3" id="KW-0274">FAD</keyword>
<dbReference type="SUPFAM" id="SSF51905">
    <property type="entry name" value="FAD/NAD(P)-binding domain"/>
    <property type="match status" value="1"/>
</dbReference>